<organism evidence="1 2">
    <name type="scientific">Elioraea tepida</name>
    <dbReference type="NCBI Taxonomy" id="2843330"/>
    <lineage>
        <taxon>Bacteria</taxon>
        <taxon>Pseudomonadati</taxon>
        <taxon>Pseudomonadota</taxon>
        <taxon>Alphaproteobacteria</taxon>
        <taxon>Acetobacterales</taxon>
        <taxon>Elioraeaceae</taxon>
        <taxon>Elioraea</taxon>
    </lineage>
</organism>
<protein>
    <submittedName>
        <fullName evidence="1">Uncharacterized protein</fullName>
    </submittedName>
</protein>
<evidence type="ECO:0000313" key="2">
    <source>
        <dbReference type="Proteomes" id="UP000694001"/>
    </source>
</evidence>
<accession>A0A975U549</accession>
<name>A0A975U549_9PROT</name>
<evidence type="ECO:0000313" key="1">
    <source>
        <dbReference type="EMBL" id="QXM25903.1"/>
    </source>
</evidence>
<keyword evidence="2" id="KW-1185">Reference proteome</keyword>
<proteinExistence type="predicted"/>
<gene>
    <name evidence="1" type="ORF">KO353_06835</name>
</gene>
<dbReference type="Proteomes" id="UP000694001">
    <property type="component" value="Chromosome"/>
</dbReference>
<dbReference type="EMBL" id="CP076448">
    <property type="protein sequence ID" value="QXM25903.1"/>
    <property type="molecule type" value="Genomic_DNA"/>
</dbReference>
<dbReference type="RefSeq" id="WP_218286954.1">
    <property type="nucleotide sequence ID" value="NZ_CP076448.1"/>
</dbReference>
<dbReference type="AlphaFoldDB" id="A0A975U549"/>
<reference evidence="1" key="1">
    <citation type="submission" date="2021-06" db="EMBL/GenBank/DDBJ databases">
        <title>Elioraea tepida, sp. nov., a moderately thermophilic aerobic anoxygenic phototrophic bacterium isolated from an alkaline siliceous hot spring mat community in Yellowstone National Park, WY, USA.</title>
        <authorList>
            <person name="Saini M.K."/>
            <person name="Yoshida S."/>
            <person name="Sebastian A."/>
            <person name="Hirose S."/>
            <person name="Hara E."/>
            <person name="Tamaki H."/>
            <person name="Soulier N.T."/>
            <person name="Albert I."/>
            <person name="Hanada S."/>
            <person name="Bryant D.A."/>
            <person name="Tank M."/>
        </authorList>
    </citation>
    <scope>NUCLEOTIDE SEQUENCE</scope>
    <source>
        <strain evidence="1">MS-P2</strain>
    </source>
</reference>
<dbReference type="KEGG" id="elio:KO353_06835"/>
<sequence>MHAIATEACAAAIGETGTVLAALERHATEAERAMIERQLAAAREACAEGNAGFAAAEAARLARLAGRIEARAGEAPPIWPQHSTGVFR</sequence>